<keyword evidence="1" id="KW-0723">Serine/threonine-protein kinase</keyword>
<dbReference type="EMBL" id="RHFK02000001">
    <property type="protein sequence ID" value="TWW81852.1"/>
    <property type="molecule type" value="Genomic_DNA"/>
</dbReference>
<dbReference type="GO" id="GO:0007224">
    <property type="term" value="P:smoothened signaling pathway"/>
    <property type="evidence" value="ECO:0007669"/>
    <property type="project" value="TreeGrafter"/>
</dbReference>
<dbReference type="GO" id="GO:0042771">
    <property type="term" value="P:intrinsic apoptotic signaling pathway in response to DNA damage by p53 class mediator"/>
    <property type="evidence" value="ECO:0007669"/>
    <property type="project" value="TreeGrafter"/>
</dbReference>
<dbReference type="GO" id="GO:0016605">
    <property type="term" value="C:PML body"/>
    <property type="evidence" value="ECO:0007669"/>
    <property type="project" value="TreeGrafter"/>
</dbReference>
<keyword evidence="2" id="KW-0808">Transferase</keyword>
<evidence type="ECO:0000256" key="4">
    <source>
        <dbReference type="ARBA" id="ARBA00022777"/>
    </source>
</evidence>
<dbReference type="InterPro" id="IPR008266">
    <property type="entry name" value="Tyr_kinase_AS"/>
</dbReference>
<dbReference type="GO" id="GO:0005524">
    <property type="term" value="F:ATP binding"/>
    <property type="evidence" value="ECO:0007669"/>
    <property type="project" value="UniProtKB-KW"/>
</dbReference>
<reference evidence="6 7" key="1">
    <citation type="submission" date="2019-04" db="EMBL/GenBank/DDBJ databases">
        <title>Chromosome genome assembly for Takifugu flavidus.</title>
        <authorList>
            <person name="Xiao S."/>
        </authorList>
    </citation>
    <scope>NUCLEOTIDE SEQUENCE [LARGE SCALE GENOMIC DNA]</scope>
    <source>
        <strain evidence="6">HTHZ2018</strain>
        <tissue evidence="6">Muscle</tissue>
    </source>
</reference>
<gene>
    <name evidence="6" type="ORF">D4764_01G0016670</name>
</gene>
<evidence type="ECO:0000256" key="5">
    <source>
        <dbReference type="ARBA" id="ARBA00022840"/>
    </source>
</evidence>
<dbReference type="PANTHER" id="PTHR24058">
    <property type="entry name" value="DUAL SPECIFICITY PROTEIN KINASE"/>
    <property type="match status" value="1"/>
</dbReference>
<evidence type="ECO:0000256" key="1">
    <source>
        <dbReference type="ARBA" id="ARBA00022527"/>
    </source>
</evidence>
<dbReference type="SUPFAM" id="SSF56112">
    <property type="entry name" value="Protein kinase-like (PK-like)"/>
    <property type="match status" value="1"/>
</dbReference>
<keyword evidence="7" id="KW-1185">Reference proteome</keyword>
<dbReference type="GO" id="GO:0003714">
    <property type="term" value="F:transcription corepressor activity"/>
    <property type="evidence" value="ECO:0007669"/>
    <property type="project" value="TreeGrafter"/>
</dbReference>
<evidence type="ECO:0000256" key="3">
    <source>
        <dbReference type="ARBA" id="ARBA00022741"/>
    </source>
</evidence>
<evidence type="ECO:0000313" key="7">
    <source>
        <dbReference type="Proteomes" id="UP000324091"/>
    </source>
</evidence>
<dbReference type="PROSITE" id="PS00109">
    <property type="entry name" value="PROTEIN_KINASE_TYR"/>
    <property type="match status" value="1"/>
</dbReference>
<comment type="caution">
    <text evidence="6">The sequence shown here is derived from an EMBL/GenBank/DDBJ whole genome shotgun (WGS) entry which is preliminary data.</text>
</comment>
<dbReference type="InterPro" id="IPR050494">
    <property type="entry name" value="Ser_Thr_dual-spec_kinase"/>
</dbReference>
<dbReference type="GO" id="GO:0004674">
    <property type="term" value="F:protein serine/threonine kinase activity"/>
    <property type="evidence" value="ECO:0007669"/>
    <property type="project" value="UniProtKB-KW"/>
</dbReference>
<evidence type="ECO:0000313" key="6">
    <source>
        <dbReference type="EMBL" id="TWW81852.1"/>
    </source>
</evidence>
<protein>
    <recommendedName>
        <fullName evidence="8">Protein kinase domain-containing protein</fullName>
    </recommendedName>
</protein>
<proteinExistence type="predicted"/>
<dbReference type="GO" id="GO:0003713">
    <property type="term" value="F:transcription coactivator activity"/>
    <property type="evidence" value="ECO:0007669"/>
    <property type="project" value="TreeGrafter"/>
</dbReference>
<dbReference type="GO" id="GO:0045944">
    <property type="term" value="P:positive regulation of transcription by RNA polymerase II"/>
    <property type="evidence" value="ECO:0007669"/>
    <property type="project" value="TreeGrafter"/>
</dbReference>
<dbReference type="GO" id="GO:0005737">
    <property type="term" value="C:cytoplasm"/>
    <property type="evidence" value="ECO:0007669"/>
    <property type="project" value="TreeGrafter"/>
</dbReference>
<dbReference type="GO" id="GO:0004713">
    <property type="term" value="F:protein tyrosine kinase activity"/>
    <property type="evidence" value="ECO:0007669"/>
    <property type="project" value="TreeGrafter"/>
</dbReference>
<evidence type="ECO:0000256" key="2">
    <source>
        <dbReference type="ARBA" id="ARBA00022679"/>
    </source>
</evidence>
<accession>A0A5C6PPS4</accession>
<dbReference type="PANTHER" id="PTHR24058:SF53">
    <property type="entry name" value="HOMEODOMAIN-INTERACTING PROTEIN KINASE 2"/>
    <property type="match status" value="1"/>
</dbReference>
<dbReference type="InterPro" id="IPR011009">
    <property type="entry name" value="Kinase-like_dom_sf"/>
</dbReference>
<organism evidence="6 7">
    <name type="scientific">Takifugu flavidus</name>
    <name type="common">sansaifugu</name>
    <dbReference type="NCBI Taxonomy" id="433684"/>
    <lineage>
        <taxon>Eukaryota</taxon>
        <taxon>Metazoa</taxon>
        <taxon>Chordata</taxon>
        <taxon>Craniata</taxon>
        <taxon>Vertebrata</taxon>
        <taxon>Euteleostomi</taxon>
        <taxon>Actinopterygii</taxon>
        <taxon>Neopterygii</taxon>
        <taxon>Teleostei</taxon>
        <taxon>Neoteleostei</taxon>
        <taxon>Acanthomorphata</taxon>
        <taxon>Eupercaria</taxon>
        <taxon>Tetraodontiformes</taxon>
        <taxon>Tetradontoidea</taxon>
        <taxon>Tetraodontidae</taxon>
        <taxon>Takifugu</taxon>
    </lineage>
</organism>
<keyword evidence="4" id="KW-0418">Kinase</keyword>
<dbReference type="GO" id="GO:0046332">
    <property type="term" value="F:SMAD binding"/>
    <property type="evidence" value="ECO:0007669"/>
    <property type="project" value="TreeGrafter"/>
</dbReference>
<dbReference type="Proteomes" id="UP000324091">
    <property type="component" value="Chromosome 1"/>
</dbReference>
<keyword evidence="5" id="KW-0067">ATP-binding</keyword>
<evidence type="ECO:0008006" key="8">
    <source>
        <dbReference type="Google" id="ProtNLM"/>
    </source>
</evidence>
<name>A0A5C6PPS4_9TELE</name>
<dbReference type="Gene3D" id="1.10.510.10">
    <property type="entry name" value="Transferase(Phosphotransferase) domain 1"/>
    <property type="match status" value="1"/>
</dbReference>
<sequence length="117" mass="13740">MDQICHSADDHGPSILSSCRIVHADVRPDNIMVVHRRQQPIRVRLIDPCLAFQAQKLTSITLEDNPTRRTHRHLQEKKLFLHLPQKMMQVNHEERIKPWEVLQHPFLSASSLCKFSY</sequence>
<dbReference type="AlphaFoldDB" id="A0A5C6PPS4"/>
<keyword evidence="3" id="KW-0547">Nucleotide-binding</keyword>